<dbReference type="KEGG" id="cid:P73_4776"/>
<protein>
    <submittedName>
        <fullName evidence="1">Uncharacterized protein</fullName>
    </submittedName>
</protein>
<evidence type="ECO:0000313" key="2">
    <source>
        <dbReference type="Proteomes" id="UP000031521"/>
    </source>
</evidence>
<keyword evidence="2" id="KW-1185">Reference proteome</keyword>
<dbReference type="HOGENOM" id="CLU_2583290_0_0_5"/>
<name>A0A0B5E922_9RHOB</name>
<dbReference type="Proteomes" id="UP000031521">
    <property type="component" value="Plasmid pP73C"/>
</dbReference>
<organism evidence="1 2">
    <name type="scientific">Celeribacter indicus</name>
    <dbReference type="NCBI Taxonomy" id="1208324"/>
    <lineage>
        <taxon>Bacteria</taxon>
        <taxon>Pseudomonadati</taxon>
        <taxon>Pseudomonadota</taxon>
        <taxon>Alphaproteobacteria</taxon>
        <taxon>Rhodobacterales</taxon>
        <taxon>Roseobacteraceae</taxon>
        <taxon>Celeribacter</taxon>
    </lineage>
</organism>
<reference evidence="1 2" key="1">
    <citation type="journal article" date="2014" name="Int. J. Syst. Evol. Microbiol.">
        <title>Celeribacter indicus sp. nov., a polycyclic aromatic hydrocarbon-degrading bacterium from deep-sea sediment and reclassification of Huaishuia halophila as Celeribacter halophilus comb. nov.</title>
        <authorList>
            <person name="Lai Q."/>
            <person name="Cao J."/>
            <person name="Yuan J."/>
            <person name="Li F."/>
            <person name="Shao Z."/>
        </authorList>
    </citation>
    <scope>NUCLEOTIDE SEQUENCE [LARGE SCALE GENOMIC DNA]</scope>
    <source>
        <strain evidence="1">P73</strain>
        <plasmid evidence="2">Plasmid pP73C</plasmid>
    </source>
</reference>
<accession>A0A0B5E922</accession>
<gene>
    <name evidence="1" type="ORF">P73_4776</name>
</gene>
<proteinExistence type="predicted"/>
<keyword evidence="1" id="KW-0614">Plasmid</keyword>
<geneLocation type="plasmid" evidence="1 2">
    <name>pP73C</name>
</geneLocation>
<sequence length="80" mass="8991">MAPKRDHAFPVIIHQITILDIQMNGCVFIEVANCARGKCGSKAQVGLPRFFLVRQGLAQALQRDRLHPCRMAHIDDHMSP</sequence>
<evidence type="ECO:0000313" key="1">
    <source>
        <dbReference type="EMBL" id="AJE49491.1"/>
    </source>
</evidence>
<dbReference type="AlphaFoldDB" id="A0A0B5E922"/>
<dbReference type="EMBL" id="CP004396">
    <property type="protein sequence ID" value="AJE49491.1"/>
    <property type="molecule type" value="Genomic_DNA"/>
</dbReference>